<dbReference type="AlphaFoldDB" id="A0ABD1PBQ2"/>
<protein>
    <submittedName>
        <fullName evidence="1">Uncharacterized protein</fullName>
    </submittedName>
</protein>
<reference evidence="2" key="1">
    <citation type="submission" date="2024-07" db="EMBL/GenBank/DDBJ databases">
        <title>Two chromosome-level genome assemblies of Korean endemic species Abeliophyllum distichum and Forsythia ovata (Oleaceae).</title>
        <authorList>
            <person name="Jang H."/>
        </authorList>
    </citation>
    <scope>NUCLEOTIDE SEQUENCE [LARGE SCALE GENOMIC DNA]</scope>
</reference>
<evidence type="ECO:0000313" key="2">
    <source>
        <dbReference type="Proteomes" id="UP001604336"/>
    </source>
</evidence>
<gene>
    <name evidence="1" type="ORF">Adt_44749</name>
</gene>
<sequence length="102" mass="11749">MQQNHPQCIDHYLQDPLGQAASQLESDTEQVVGKSKRKLEEEWNRLMKKMEEFLPLLTSDVSFLKGWSIVSSASLTSFIIGLYSVSSLKLRYSLLEDWEILD</sequence>
<evidence type="ECO:0000313" key="1">
    <source>
        <dbReference type="EMBL" id="KAL2461329.1"/>
    </source>
</evidence>
<proteinExistence type="predicted"/>
<accession>A0ABD1PBQ2</accession>
<dbReference type="Proteomes" id="UP001604336">
    <property type="component" value="Unassembled WGS sequence"/>
</dbReference>
<dbReference type="EMBL" id="JBFOLK010000014">
    <property type="protein sequence ID" value="KAL2461329.1"/>
    <property type="molecule type" value="Genomic_DNA"/>
</dbReference>
<keyword evidence="2" id="KW-1185">Reference proteome</keyword>
<comment type="caution">
    <text evidence="1">The sequence shown here is derived from an EMBL/GenBank/DDBJ whole genome shotgun (WGS) entry which is preliminary data.</text>
</comment>
<name>A0ABD1PBQ2_9LAMI</name>
<organism evidence="1 2">
    <name type="scientific">Abeliophyllum distichum</name>
    <dbReference type="NCBI Taxonomy" id="126358"/>
    <lineage>
        <taxon>Eukaryota</taxon>
        <taxon>Viridiplantae</taxon>
        <taxon>Streptophyta</taxon>
        <taxon>Embryophyta</taxon>
        <taxon>Tracheophyta</taxon>
        <taxon>Spermatophyta</taxon>
        <taxon>Magnoliopsida</taxon>
        <taxon>eudicotyledons</taxon>
        <taxon>Gunneridae</taxon>
        <taxon>Pentapetalae</taxon>
        <taxon>asterids</taxon>
        <taxon>lamiids</taxon>
        <taxon>Lamiales</taxon>
        <taxon>Oleaceae</taxon>
        <taxon>Forsythieae</taxon>
        <taxon>Abeliophyllum</taxon>
    </lineage>
</organism>